<dbReference type="SUPFAM" id="SSF51735">
    <property type="entry name" value="NAD(P)-binding Rossmann-fold domains"/>
    <property type="match status" value="1"/>
</dbReference>
<dbReference type="Gene3D" id="3.40.50.720">
    <property type="entry name" value="NAD(P)-binding Rossmann-like Domain"/>
    <property type="match status" value="1"/>
</dbReference>
<gene>
    <name evidence="1" type="ORF">LY89DRAFT_573879</name>
</gene>
<dbReference type="InterPro" id="IPR052184">
    <property type="entry name" value="SDR_enzymes"/>
</dbReference>
<dbReference type="RefSeq" id="XP_018077656.1">
    <property type="nucleotide sequence ID" value="XM_018208706.1"/>
</dbReference>
<organism evidence="1 2">
    <name type="scientific">Mollisia scopiformis</name>
    <name type="common">Conifer needle endophyte fungus</name>
    <name type="synonym">Phialocephala scopiformis</name>
    <dbReference type="NCBI Taxonomy" id="149040"/>
    <lineage>
        <taxon>Eukaryota</taxon>
        <taxon>Fungi</taxon>
        <taxon>Dikarya</taxon>
        <taxon>Ascomycota</taxon>
        <taxon>Pezizomycotina</taxon>
        <taxon>Leotiomycetes</taxon>
        <taxon>Helotiales</taxon>
        <taxon>Mollisiaceae</taxon>
        <taxon>Mollisia</taxon>
    </lineage>
</organism>
<evidence type="ECO:0000313" key="2">
    <source>
        <dbReference type="Proteomes" id="UP000070700"/>
    </source>
</evidence>
<reference evidence="1 2" key="1">
    <citation type="submission" date="2015-10" db="EMBL/GenBank/DDBJ databases">
        <title>Full genome of DAOMC 229536 Phialocephala scopiformis, a fungal endophyte of spruce producing the potent anti-insectan compound rugulosin.</title>
        <authorList>
            <consortium name="DOE Joint Genome Institute"/>
            <person name="Walker A.K."/>
            <person name="Frasz S.L."/>
            <person name="Seifert K.A."/>
            <person name="Miller J.D."/>
            <person name="Mondo S.J."/>
            <person name="Labutti K."/>
            <person name="Lipzen A."/>
            <person name="Dockter R."/>
            <person name="Kennedy M."/>
            <person name="Grigoriev I.V."/>
            <person name="Spatafora J.W."/>
        </authorList>
    </citation>
    <scope>NUCLEOTIDE SEQUENCE [LARGE SCALE GENOMIC DNA]</scope>
    <source>
        <strain evidence="1 2">CBS 120377</strain>
    </source>
</reference>
<dbReference type="InParanoid" id="A0A194XT30"/>
<dbReference type="PANTHER" id="PTHR45458">
    <property type="entry name" value="SHORT-CHAIN DEHYDROGENASE/REDUCTASE SDR"/>
    <property type="match status" value="1"/>
</dbReference>
<dbReference type="Proteomes" id="UP000070700">
    <property type="component" value="Unassembled WGS sequence"/>
</dbReference>
<name>A0A194XT30_MOLSC</name>
<dbReference type="AlphaFoldDB" id="A0A194XT30"/>
<dbReference type="GeneID" id="28818432"/>
<dbReference type="OrthoDB" id="7289984at2759"/>
<protein>
    <submittedName>
        <fullName evidence="1">NAD(P)-binding protein</fullName>
    </submittedName>
</protein>
<accession>A0A194XT30</accession>
<dbReference type="PANTHER" id="PTHR45458:SF3">
    <property type="entry name" value="CHAIN DEHYDROGENASE (ATSC), PUTATIVE-RELATED"/>
    <property type="match status" value="1"/>
</dbReference>
<evidence type="ECO:0000313" key="1">
    <source>
        <dbReference type="EMBL" id="KUJ23301.1"/>
    </source>
</evidence>
<dbReference type="GO" id="GO:0016616">
    <property type="term" value="F:oxidoreductase activity, acting on the CH-OH group of donors, NAD or NADP as acceptor"/>
    <property type="evidence" value="ECO:0007669"/>
    <property type="project" value="TreeGrafter"/>
</dbReference>
<keyword evidence="2" id="KW-1185">Reference proteome</keyword>
<dbReference type="EMBL" id="KQ947405">
    <property type="protein sequence ID" value="KUJ23301.1"/>
    <property type="molecule type" value="Genomic_DNA"/>
</dbReference>
<dbReference type="InterPro" id="IPR036291">
    <property type="entry name" value="NAD(P)-bd_dom_sf"/>
</dbReference>
<dbReference type="Pfam" id="PF00106">
    <property type="entry name" value="adh_short"/>
    <property type="match status" value="1"/>
</dbReference>
<dbReference type="KEGG" id="psco:LY89DRAFT_573879"/>
<sequence length="267" mass="29246">MSSYFITGVARGLGFEFVRQLSTNPANTIIGLVRDKTATEKKVSEELSGRKNVHLIQGDMVDYASLKKAVDEIATITGGKLDYVIANAAFLSVWAAFEPFSLLAKEPEKLEKELVDMFTVNVVGNIHLFNLITPLVLKGNGKKIIAISSGLGDQEMAINYELFQNAPYSISKTALDMAVAKFHAEYRKDDVLFMCISPGMVDTGYIDPETALLNDMIGKFMKYAPDFNGPTPIDVAIQRILSVMDKSSVEAGDGGKSLSQFGNKQWL</sequence>
<proteinExistence type="predicted"/>
<dbReference type="PRINTS" id="PR00081">
    <property type="entry name" value="GDHRDH"/>
</dbReference>
<dbReference type="InterPro" id="IPR002347">
    <property type="entry name" value="SDR_fam"/>
</dbReference>